<evidence type="ECO:0000313" key="8">
    <source>
        <dbReference type="Proteomes" id="UP000249447"/>
    </source>
</evidence>
<evidence type="ECO:0000259" key="5">
    <source>
        <dbReference type="Pfam" id="PF00440"/>
    </source>
</evidence>
<gene>
    <name evidence="7" type="ORF">C9I47_0284</name>
</gene>
<dbReference type="SUPFAM" id="SSF46689">
    <property type="entry name" value="Homeodomain-like"/>
    <property type="match status" value="1"/>
</dbReference>
<dbReference type="Pfam" id="PF00440">
    <property type="entry name" value="TetR_N"/>
    <property type="match status" value="1"/>
</dbReference>
<evidence type="ECO:0000256" key="2">
    <source>
        <dbReference type="ARBA" id="ARBA00023015"/>
    </source>
</evidence>
<evidence type="ECO:0000259" key="6">
    <source>
        <dbReference type="Pfam" id="PF13977"/>
    </source>
</evidence>
<keyword evidence="1" id="KW-0678">Repressor</keyword>
<sequence length="194" mass="20772">MEATMSAGARGRERILEAATQVLMEQGLLAATTRAVTGLAGVGAGLLNHYFRWPELRATAWTAIFDQILPLQFGGHDDPRAAMSHYLEQAFSADEHVFWRLWSEAVDLARSDTEMARALAATQQRAQADLTRVLAAGCREGAWTLADAQATALRLGALYDGLAGLLISGATAMTGADARGHLRAAFELECRTGA</sequence>
<organism evidence="7 8">
    <name type="scientific">Marilutibacter maris</name>
    <dbReference type="NCBI Taxonomy" id="1605891"/>
    <lineage>
        <taxon>Bacteria</taxon>
        <taxon>Pseudomonadati</taxon>
        <taxon>Pseudomonadota</taxon>
        <taxon>Gammaproteobacteria</taxon>
        <taxon>Lysobacterales</taxon>
        <taxon>Lysobacteraceae</taxon>
        <taxon>Marilutibacter</taxon>
    </lineage>
</organism>
<dbReference type="GO" id="GO:0003677">
    <property type="term" value="F:DNA binding"/>
    <property type="evidence" value="ECO:0007669"/>
    <property type="project" value="UniProtKB-KW"/>
</dbReference>
<dbReference type="Pfam" id="PF13977">
    <property type="entry name" value="TetR_C_6"/>
    <property type="match status" value="1"/>
</dbReference>
<evidence type="ECO:0000256" key="3">
    <source>
        <dbReference type="ARBA" id="ARBA00023125"/>
    </source>
</evidence>
<dbReference type="KEGG" id="lmb:C9I47_0284"/>
<dbReference type="EMBL" id="CP029843">
    <property type="protein sequence ID" value="AWV06009.1"/>
    <property type="molecule type" value="Genomic_DNA"/>
</dbReference>
<dbReference type="InterPro" id="IPR036271">
    <property type="entry name" value="Tet_transcr_reg_TetR-rel_C_sf"/>
</dbReference>
<keyword evidence="4" id="KW-0804">Transcription</keyword>
<dbReference type="SUPFAM" id="SSF48498">
    <property type="entry name" value="Tetracyclin repressor-like, C-terminal domain"/>
    <property type="match status" value="1"/>
</dbReference>
<accession>A0A2U9T916</accession>
<dbReference type="InterPro" id="IPR039538">
    <property type="entry name" value="BetI_C"/>
</dbReference>
<protein>
    <submittedName>
        <fullName evidence="7">Transcriptional regulator, TetR family protein</fullName>
    </submittedName>
</protein>
<dbReference type="InterPro" id="IPR009057">
    <property type="entry name" value="Homeodomain-like_sf"/>
</dbReference>
<evidence type="ECO:0000256" key="4">
    <source>
        <dbReference type="ARBA" id="ARBA00023163"/>
    </source>
</evidence>
<proteinExistence type="predicted"/>
<keyword evidence="2" id="KW-0805">Transcription regulation</keyword>
<keyword evidence="3" id="KW-0238">DNA-binding</keyword>
<dbReference type="InterPro" id="IPR001647">
    <property type="entry name" value="HTH_TetR"/>
</dbReference>
<dbReference type="Gene3D" id="1.10.357.10">
    <property type="entry name" value="Tetracycline Repressor, domain 2"/>
    <property type="match status" value="1"/>
</dbReference>
<feature type="domain" description="BetI-type transcriptional repressor C-terminal" evidence="6">
    <location>
        <begin position="79"/>
        <end position="187"/>
    </location>
</feature>
<reference evidence="7 8" key="1">
    <citation type="submission" date="2018-05" db="EMBL/GenBank/DDBJ databases">
        <title>The complete genome of Lysobacter maris HZ9B, a marine bacterium antagonistic against terrestrial plant pathogens.</title>
        <authorList>
            <person name="Zhang X.-Q."/>
        </authorList>
    </citation>
    <scope>NUCLEOTIDE SEQUENCE [LARGE SCALE GENOMIC DNA]</scope>
    <source>
        <strain evidence="7 8">HZ9B</strain>
    </source>
</reference>
<name>A0A2U9T916_9GAMM</name>
<dbReference type="AlphaFoldDB" id="A0A2U9T916"/>
<keyword evidence="8" id="KW-1185">Reference proteome</keyword>
<evidence type="ECO:0000256" key="1">
    <source>
        <dbReference type="ARBA" id="ARBA00022491"/>
    </source>
</evidence>
<evidence type="ECO:0000313" key="7">
    <source>
        <dbReference type="EMBL" id="AWV06009.1"/>
    </source>
</evidence>
<feature type="domain" description="HTH tetR-type" evidence="5">
    <location>
        <begin position="15"/>
        <end position="52"/>
    </location>
</feature>
<dbReference type="Proteomes" id="UP000249447">
    <property type="component" value="Chromosome"/>
</dbReference>